<accession>A0A7W9T2T0</accession>
<dbReference type="Pfam" id="PF04255">
    <property type="entry name" value="DUF433"/>
    <property type="match status" value="1"/>
</dbReference>
<dbReference type="Gene3D" id="1.10.10.10">
    <property type="entry name" value="Winged helix-like DNA-binding domain superfamily/Winged helix DNA-binding domain"/>
    <property type="match status" value="1"/>
</dbReference>
<dbReference type="SUPFAM" id="SSF46689">
    <property type="entry name" value="Homeodomain-like"/>
    <property type="match status" value="1"/>
</dbReference>
<dbReference type="Proteomes" id="UP000532746">
    <property type="component" value="Unassembled WGS sequence"/>
</dbReference>
<sequence length="79" mass="8598">MDIKTLITVDEDIQGGQPVFAGTRVPVESLFDHLEAGVSLAEFLDDFPTVSREQAVAVLEVANKLLTSRNVAHWYAAIA</sequence>
<proteinExistence type="predicted"/>
<comment type="caution">
    <text evidence="1">The sequence shown here is derived from an EMBL/GenBank/DDBJ whole genome shotgun (WGS) entry which is preliminary data.</text>
</comment>
<gene>
    <name evidence="1" type="ORF">HNQ93_002873</name>
</gene>
<keyword evidence="2" id="KW-1185">Reference proteome</keyword>
<dbReference type="InterPro" id="IPR007367">
    <property type="entry name" value="DUF433"/>
</dbReference>
<dbReference type="PANTHER" id="PTHR34849:SF3">
    <property type="entry name" value="SSR2962 PROTEIN"/>
    <property type="match status" value="1"/>
</dbReference>
<dbReference type="EMBL" id="JACHGG010000003">
    <property type="protein sequence ID" value="MBB6060013.1"/>
    <property type="molecule type" value="Genomic_DNA"/>
</dbReference>
<organism evidence="1 2">
    <name type="scientific">Hymenobacter luteus</name>
    <dbReference type="NCBI Taxonomy" id="1411122"/>
    <lineage>
        <taxon>Bacteria</taxon>
        <taxon>Pseudomonadati</taxon>
        <taxon>Bacteroidota</taxon>
        <taxon>Cytophagia</taxon>
        <taxon>Cytophagales</taxon>
        <taxon>Hymenobacteraceae</taxon>
        <taxon>Hymenobacter</taxon>
    </lineage>
</organism>
<name>A0A7W9T2T0_9BACT</name>
<evidence type="ECO:0000313" key="2">
    <source>
        <dbReference type="Proteomes" id="UP000532746"/>
    </source>
</evidence>
<dbReference type="AlphaFoldDB" id="A0A7W9T2T0"/>
<reference evidence="1 2" key="1">
    <citation type="submission" date="2020-08" db="EMBL/GenBank/DDBJ databases">
        <title>Genomic Encyclopedia of Type Strains, Phase IV (KMG-IV): sequencing the most valuable type-strain genomes for metagenomic binning, comparative biology and taxonomic classification.</title>
        <authorList>
            <person name="Goeker M."/>
        </authorList>
    </citation>
    <scope>NUCLEOTIDE SEQUENCE [LARGE SCALE GENOMIC DNA]</scope>
    <source>
        <strain evidence="1 2">DSM 26718</strain>
    </source>
</reference>
<protein>
    <submittedName>
        <fullName evidence="1">Uncharacterized protein (DUF433 family)</fullName>
    </submittedName>
</protein>
<dbReference type="PANTHER" id="PTHR34849">
    <property type="entry name" value="SSL5025 PROTEIN"/>
    <property type="match status" value="1"/>
</dbReference>
<evidence type="ECO:0000313" key="1">
    <source>
        <dbReference type="EMBL" id="MBB6060013.1"/>
    </source>
</evidence>
<dbReference type="InterPro" id="IPR036388">
    <property type="entry name" value="WH-like_DNA-bd_sf"/>
</dbReference>
<dbReference type="InterPro" id="IPR009057">
    <property type="entry name" value="Homeodomain-like_sf"/>
</dbReference>
<dbReference type="RefSeq" id="WP_183403570.1">
    <property type="nucleotide sequence ID" value="NZ_JACHGG010000003.1"/>
</dbReference>